<dbReference type="Proteomes" id="UP001162483">
    <property type="component" value="Unassembled WGS sequence"/>
</dbReference>
<sequence length="135" mass="15292">MTNQGRLLPRDQLCPMTQRSPGKYSCRLSTALSSRCHNVRKVLPRTRHFSAAHPCHPHVPLSATSSVPPICATSSVPPICATSSVPPICAHQCCLSMQPYQRTSVKEKNYLFANFYIRYKEKLFFFQLICSFLFI</sequence>
<evidence type="ECO:0000313" key="1">
    <source>
        <dbReference type="EMBL" id="CAI9566777.1"/>
    </source>
</evidence>
<gene>
    <name evidence="1" type="ORF">SPARVUS_LOCUS6435351</name>
</gene>
<dbReference type="EMBL" id="CATNWA010014063">
    <property type="protein sequence ID" value="CAI9566777.1"/>
    <property type="molecule type" value="Genomic_DNA"/>
</dbReference>
<feature type="non-terminal residue" evidence="1">
    <location>
        <position position="135"/>
    </location>
</feature>
<accession>A0ABN9D6L0</accession>
<reference evidence="1" key="1">
    <citation type="submission" date="2023-05" db="EMBL/GenBank/DDBJ databases">
        <authorList>
            <person name="Stuckert A."/>
        </authorList>
    </citation>
    <scope>NUCLEOTIDE SEQUENCE</scope>
</reference>
<evidence type="ECO:0000313" key="2">
    <source>
        <dbReference type="Proteomes" id="UP001162483"/>
    </source>
</evidence>
<organism evidence="1 2">
    <name type="scientific">Staurois parvus</name>
    <dbReference type="NCBI Taxonomy" id="386267"/>
    <lineage>
        <taxon>Eukaryota</taxon>
        <taxon>Metazoa</taxon>
        <taxon>Chordata</taxon>
        <taxon>Craniata</taxon>
        <taxon>Vertebrata</taxon>
        <taxon>Euteleostomi</taxon>
        <taxon>Amphibia</taxon>
        <taxon>Batrachia</taxon>
        <taxon>Anura</taxon>
        <taxon>Neobatrachia</taxon>
        <taxon>Ranoidea</taxon>
        <taxon>Ranidae</taxon>
        <taxon>Staurois</taxon>
    </lineage>
</organism>
<proteinExistence type="predicted"/>
<keyword evidence="2" id="KW-1185">Reference proteome</keyword>
<name>A0ABN9D6L0_9NEOB</name>
<protein>
    <submittedName>
        <fullName evidence="1">Uncharacterized protein</fullName>
    </submittedName>
</protein>
<comment type="caution">
    <text evidence="1">The sequence shown here is derived from an EMBL/GenBank/DDBJ whole genome shotgun (WGS) entry which is preliminary data.</text>
</comment>